<dbReference type="InterPro" id="IPR006121">
    <property type="entry name" value="HMA_dom"/>
</dbReference>
<dbReference type="Proteomes" id="UP000033048">
    <property type="component" value="Chromosome"/>
</dbReference>
<dbReference type="PROSITE" id="PS50846">
    <property type="entry name" value="HMA_2"/>
    <property type="match status" value="1"/>
</dbReference>
<dbReference type="PRINTS" id="PR00944">
    <property type="entry name" value="CUEXPORT"/>
</dbReference>
<gene>
    <name evidence="2" type="ORF">MCMEM_1768</name>
</gene>
<protein>
    <submittedName>
        <fullName evidence="2">Copper-translocating P-type ATPase</fullName>
        <ecNumber evidence="2">3.6.3.4</ecNumber>
    </submittedName>
</protein>
<evidence type="ECO:0000313" key="2">
    <source>
        <dbReference type="EMBL" id="AKB85821.1"/>
    </source>
</evidence>
<accession>A0A0E3SRY5</accession>
<evidence type="ECO:0000313" key="3">
    <source>
        <dbReference type="Proteomes" id="UP000033048"/>
    </source>
</evidence>
<dbReference type="EMBL" id="CP009518">
    <property type="protein sequence ID" value="AKB85821.1"/>
    <property type="molecule type" value="Genomic_DNA"/>
</dbReference>
<dbReference type="AlphaFoldDB" id="A0A0E3SRY5"/>
<sequence>MKVTIDVHGMTCMHCHGRVISVSSSLEGTKTVQKSLEDNNTNVSFDLEKVTIDEVRQVVIGTGQEVVKI</sequence>
<dbReference type="STRING" id="1434104.MCMEM_1768"/>
<evidence type="ECO:0000259" key="1">
    <source>
        <dbReference type="PROSITE" id="PS50846"/>
    </source>
</evidence>
<dbReference type="InterPro" id="IPR000428">
    <property type="entry name" value="Cu-bd"/>
</dbReference>
<dbReference type="GO" id="GO:0005507">
    <property type="term" value="F:copper ion binding"/>
    <property type="evidence" value="ECO:0007669"/>
    <property type="project" value="InterPro"/>
</dbReference>
<dbReference type="Pfam" id="PF00403">
    <property type="entry name" value="HMA"/>
    <property type="match status" value="1"/>
</dbReference>
<dbReference type="OrthoDB" id="44171at2157"/>
<dbReference type="KEGG" id="mmet:MCMEM_1768"/>
<dbReference type="GO" id="GO:0006825">
    <property type="term" value="P:copper ion transport"/>
    <property type="evidence" value="ECO:0007669"/>
    <property type="project" value="InterPro"/>
</dbReference>
<proteinExistence type="predicted"/>
<dbReference type="CDD" id="cd00371">
    <property type="entry name" value="HMA"/>
    <property type="match status" value="1"/>
</dbReference>
<organism evidence="2 3">
    <name type="scientific">Methanococcoides methylutens MM1</name>
    <dbReference type="NCBI Taxonomy" id="1434104"/>
    <lineage>
        <taxon>Archaea</taxon>
        <taxon>Methanobacteriati</taxon>
        <taxon>Methanobacteriota</taxon>
        <taxon>Stenosarchaea group</taxon>
        <taxon>Methanomicrobia</taxon>
        <taxon>Methanosarcinales</taxon>
        <taxon>Methanosarcinaceae</taxon>
        <taxon>Methanococcoides</taxon>
    </lineage>
</organism>
<dbReference type="GO" id="GO:0016787">
    <property type="term" value="F:hydrolase activity"/>
    <property type="evidence" value="ECO:0007669"/>
    <property type="project" value="UniProtKB-KW"/>
</dbReference>
<dbReference type="Gene3D" id="3.30.70.100">
    <property type="match status" value="1"/>
</dbReference>
<dbReference type="InterPro" id="IPR036163">
    <property type="entry name" value="HMA_dom_sf"/>
</dbReference>
<name>A0A0E3SRY5_METMT</name>
<dbReference type="EC" id="3.6.3.4" evidence="2"/>
<reference evidence="2 3" key="1">
    <citation type="submission" date="2014-07" db="EMBL/GenBank/DDBJ databases">
        <title>Methanogenic archaea and the global carbon cycle.</title>
        <authorList>
            <person name="Henriksen J.R."/>
            <person name="Luke J."/>
            <person name="Reinhart S."/>
            <person name="Benedict M.N."/>
            <person name="Youngblut N.D."/>
            <person name="Metcalf M.E."/>
            <person name="Whitaker R.J."/>
            <person name="Metcalf W.W."/>
        </authorList>
    </citation>
    <scope>NUCLEOTIDE SEQUENCE [LARGE SCALE GENOMIC DNA]</scope>
    <source>
        <strain evidence="2 3">MM1</strain>
    </source>
</reference>
<dbReference type="GeneID" id="24894333"/>
<feature type="domain" description="HMA" evidence="1">
    <location>
        <begin position="1"/>
        <end position="67"/>
    </location>
</feature>
<dbReference type="SUPFAM" id="SSF55008">
    <property type="entry name" value="HMA, heavy metal-associated domain"/>
    <property type="match status" value="1"/>
</dbReference>
<dbReference type="RefSeq" id="WP_048205867.1">
    <property type="nucleotide sequence ID" value="NZ_CP009518.1"/>
</dbReference>
<dbReference type="HOGENOM" id="CLU_134973_10_4_2"/>
<keyword evidence="3" id="KW-1185">Reference proteome</keyword>
<keyword evidence="2" id="KW-0378">Hydrolase</keyword>